<evidence type="ECO:0000313" key="3">
    <source>
        <dbReference type="EMBL" id="VGO23564.1"/>
    </source>
</evidence>
<feature type="domain" description="Gfo/Idh/MocA-like oxidoreductase bacterial type C-terminal" evidence="2">
    <location>
        <begin position="200"/>
        <end position="286"/>
    </location>
</feature>
<protein>
    <submittedName>
        <fullName evidence="3">Inositol 2-dehydrogenase</fullName>
    </submittedName>
</protein>
<sequence length="435" mass="47872">METEKTLSRRSALKTGAIIAPFGILASQSLGEPSDKLNVACIGCGGKGRSDVADVAGENIVGLCDVDSARAASTFKKHPDVPKFKDYRRMLEKLDKQIDAVTISTPDHTHYPAAMMAIEMGKHVFVQKPMAHTVWEVRQLMAAAKRNNVVTQMGIQGHSHDGTRRLKEWIAAGAIGDVREIHYWTNRPIWPQGIYTPTDKPAVPGSLDWNLWLGTAPQRAYNPAYAPFAWRGWWDYGCGALGDIGCHAMDAAFWALDLGAPTSVAAETSLQTDDVAPAWSKVTYEFPALGNRPGIKVLWHDGGQKPERPEALEEGRDLNEGIGGQLLYGDKGVIMADTYCKSPRLIPETSMREFMPNAPEKSIPNSPGHMKEFLMACKGEGTPGASFDFSGPLTEMVLLGNLAVRTRKHLKWDSANMRTDDKDANQYLTKAYRKF</sequence>
<dbReference type="InterPro" id="IPR036291">
    <property type="entry name" value="NAD(P)-bd_dom_sf"/>
</dbReference>
<dbReference type="InterPro" id="IPR000683">
    <property type="entry name" value="Gfo/Idh/MocA-like_OxRdtase_N"/>
</dbReference>
<dbReference type="Gene3D" id="3.30.360.10">
    <property type="entry name" value="Dihydrodipicolinate Reductase, domain 2"/>
    <property type="match status" value="1"/>
</dbReference>
<evidence type="ECO:0000259" key="1">
    <source>
        <dbReference type="Pfam" id="PF01408"/>
    </source>
</evidence>
<dbReference type="Proteomes" id="UP000346198">
    <property type="component" value="Unassembled WGS sequence"/>
</dbReference>
<dbReference type="Pfam" id="PF01408">
    <property type="entry name" value="GFO_IDH_MocA"/>
    <property type="match status" value="1"/>
</dbReference>
<dbReference type="GO" id="GO:0000166">
    <property type="term" value="F:nucleotide binding"/>
    <property type="evidence" value="ECO:0007669"/>
    <property type="project" value="InterPro"/>
</dbReference>
<name>A0A6C2UWJ8_9BACT</name>
<evidence type="ECO:0000259" key="2">
    <source>
        <dbReference type="Pfam" id="PF19051"/>
    </source>
</evidence>
<organism evidence="3 4">
    <name type="scientific">Pontiella sulfatireligans</name>
    <dbReference type="NCBI Taxonomy" id="2750658"/>
    <lineage>
        <taxon>Bacteria</taxon>
        <taxon>Pseudomonadati</taxon>
        <taxon>Kiritimatiellota</taxon>
        <taxon>Kiritimatiellia</taxon>
        <taxon>Kiritimatiellales</taxon>
        <taxon>Pontiellaceae</taxon>
        <taxon>Pontiella</taxon>
    </lineage>
</organism>
<dbReference type="RefSeq" id="WP_136066029.1">
    <property type="nucleotide sequence ID" value="NZ_CAAHFH010000004.1"/>
</dbReference>
<dbReference type="SUPFAM" id="SSF55347">
    <property type="entry name" value="Glyceraldehyde-3-phosphate dehydrogenase-like, C-terminal domain"/>
    <property type="match status" value="1"/>
</dbReference>
<dbReference type="InterPro" id="IPR050463">
    <property type="entry name" value="Gfo/Idh/MocA_oxidrdct_glycsds"/>
</dbReference>
<dbReference type="SUPFAM" id="SSF51735">
    <property type="entry name" value="NAD(P)-binding Rossmann-fold domains"/>
    <property type="match status" value="1"/>
</dbReference>
<gene>
    <name evidence="3" type="primary">iolG_7</name>
    <name evidence="3" type="ORF">SCARR_05671</name>
</gene>
<keyword evidence="4" id="KW-1185">Reference proteome</keyword>
<evidence type="ECO:0000313" key="4">
    <source>
        <dbReference type="Proteomes" id="UP000346198"/>
    </source>
</evidence>
<feature type="domain" description="Gfo/Idh/MocA-like oxidoreductase N-terminal" evidence="1">
    <location>
        <begin position="37"/>
        <end position="154"/>
    </location>
</feature>
<dbReference type="Gene3D" id="3.40.50.720">
    <property type="entry name" value="NAD(P)-binding Rossmann-like Domain"/>
    <property type="match status" value="1"/>
</dbReference>
<dbReference type="AlphaFoldDB" id="A0A6C2UWJ8"/>
<dbReference type="PANTHER" id="PTHR43818:SF10">
    <property type="entry name" value="NADH-DEPENDENT DEHYDROGENASE-RELATED"/>
    <property type="match status" value="1"/>
</dbReference>
<dbReference type="Pfam" id="PF19051">
    <property type="entry name" value="GFO_IDH_MocA_C2"/>
    <property type="match status" value="1"/>
</dbReference>
<proteinExistence type="predicted"/>
<accession>A0A6C2UWJ8</accession>
<dbReference type="PANTHER" id="PTHR43818">
    <property type="entry name" value="BCDNA.GH03377"/>
    <property type="match status" value="1"/>
</dbReference>
<dbReference type="InterPro" id="IPR043906">
    <property type="entry name" value="Gfo/Idh/MocA_OxRdtase_bact_C"/>
</dbReference>
<dbReference type="EMBL" id="CAAHFH010000004">
    <property type="protein sequence ID" value="VGO23564.1"/>
    <property type="molecule type" value="Genomic_DNA"/>
</dbReference>
<reference evidence="3 4" key="1">
    <citation type="submission" date="2019-04" db="EMBL/GenBank/DDBJ databases">
        <authorList>
            <person name="Van Vliet M D."/>
        </authorList>
    </citation>
    <scope>NUCLEOTIDE SEQUENCE [LARGE SCALE GENOMIC DNA]</scope>
    <source>
        <strain evidence="3 4">F21</strain>
    </source>
</reference>